<dbReference type="OrthoDB" id="4539871at2"/>
<dbReference type="InParanoid" id="A0A1B1AF04"/>
<reference evidence="2 3" key="1">
    <citation type="submission" date="2015-11" db="EMBL/GenBank/DDBJ databases">
        <title>Whole-Genome Sequence of Candidatus Oderbacter manganicum from the National Park Lower Oder Valley, Germany.</title>
        <authorList>
            <person name="Braun B."/>
            <person name="Liere K."/>
            <person name="Szewzyk U."/>
        </authorList>
    </citation>
    <scope>NUCLEOTIDE SEQUENCE [LARGE SCALE GENOMIC DNA]</scope>
    <source>
        <strain evidence="2 3">OTSz_A_272</strain>
    </source>
</reference>
<keyword evidence="3" id="KW-1185">Reference proteome</keyword>
<evidence type="ECO:0000313" key="2">
    <source>
        <dbReference type="EMBL" id="ANP45140.1"/>
    </source>
</evidence>
<name>A0A1B1AF04_9PROT</name>
<dbReference type="RefSeq" id="WP_066768046.1">
    <property type="nucleotide sequence ID" value="NZ_CP013244.1"/>
</dbReference>
<dbReference type="EMBL" id="CP013244">
    <property type="protein sequence ID" value="ANP45140.1"/>
    <property type="molecule type" value="Genomic_DNA"/>
</dbReference>
<dbReference type="AlphaFoldDB" id="A0A1B1AF04"/>
<evidence type="ECO:0000259" key="1">
    <source>
        <dbReference type="Pfam" id="PF12680"/>
    </source>
</evidence>
<dbReference type="Gene3D" id="3.10.450.50">
    <property type="match status" value="1"/>
</dbReference>
<dbReference type="SUPFAM" id="SSF54427">
    <property type="entry name" value="NTF2-like"/>
    <property type="match status" value="1"/>
</dbReference>
<dbReference type="Pfam" id="PF12680">
    <property type="entry name" value="SnoaL_2"/>
    <property type="match status" value="1"/>
</dbReference>
<dbReference type="Proteomes" id="UP000092498">
    <property type="component" value="Chromosome"/>
</dbReference>
<feature type="domain" description="SnoaL-like" evidence="1">
    <location>
        <begin position="12"/>
        <end position="134"/>
    </location>
</feature>
<accession>A0A1B1AF04</accession>
<dbReference type="STRING" id="1759059.ATE48_04010"/>
<dbReference type="InterPro" id="IPR037401">
    <property type="entry name" value="SnoaL-like"/>
</dbReference>
<proteinExistence type="predicted"/>
<dbReference type="KEGG" id="cbot:ATE48_04010"/>
<protein>
    <recommendedName>
        <fullName evidence="1">SnoaL-like domain-containing protein</fullName>
    </recommendedName>
</protein>
<organism evidence="2 3">
    <name type="scientific">Candidatus Viadribacter manganicus</name>
    <dbReference type="NCBI Taxonomy" id="1759059"/>
    <lineage>
        <taxon>Bacteria</taxon>
        <taxon>Pseudomonadati</taxon>
        <taxon>Pseudomonadota</taxon>
        <taxon>Alphaproteobacteria</taxon>
        <taxon>Hyphomonadales</taxon>
        <taxon>Hyphomonadaceae</taxon>
        <taxon>Candidatus Viadribacter</taxon>
    </lineage>
</organism>
<dbReference type="InterPro" id="IPR032710">
    <property type="entry name" value="NTF2-like_dom_sf"/>
</dbReference>
<sequence length="152" mass="16884">MSDLKAAREKTVRDHMRLENEGAWEDVLATFAHPRYEFQMPRPGSPHPIGIFDGRDEVMHYFRTSRSAFPDLGNEILHVVVGDGDVAMVEFNLLGTHLGPLKTPAGEVAPTGKRISVRMAATFEFAPNSDKIVSERPYTDPRAILLQLGVGQ</sequence>
<evidence type="ECO:0000313" key="3">
    <source>
        <dbReference type="Proteomes" id="UP000092498"/>
    </source>
</evidence>
<gene>
    <name evidence="2" type="ORF">ATE48_04010</name>
</gene>